<feature type="compositionally biased region" description="Low complexity" evidence="2">
    <location>
        <begin position="18"/>
        <end position="30"/>
    </location>
</feature>
<evidence type="ECO:0000256" key="1">
    <source>
        <dbReference type="ARBA" id="ARBA00022737"/>
    </source>
</evidence>
<dbReference type="Proteomes" id="UP000009168">
    <property type="component" value="Unassembled WGS sequence"/>
</dbReference>
<dbReference type="GeneID" id="7844589"/>
<dbReference type="HOGENOM" id="CLU_431827_0_0_1"/>
<name>Q23KH2_TETTS</name>
<sequence length="634" mass="73631">MTDTENNQQYDNYEDNNNDQQDGYYDQNNEGYENQSGNYDDMNFDDLEKERQRLENELGITQKITQSERLIQKKNWEHVDELGGLEIDNNLVCDLEDHDREKILFVCKSPYCDAPRRLCCGYCNPLHATHLKHLNKLQNFRDTSLNSRVKLQNTLADFTQFERKQLIEGSLLQLIKKRQKEMLDQFIKFQNNQYNSLLKLLDGATENYLFEEMSLLKSIGGFHQKVDDIFGKEWQELKSDDVMSLIRLHEHLNEFVDPINKLDENRARLAKDLTDTIDSFFNHNEVLVSTLEQQSENRMQEILDKVYKENLENKPVAYQLSERHKDIIESSAIFQRGYNTEGSTNGSPTKKNQSKEFHSVLLKDDHAPKAGWKEIQKLPLWAKYLRNVELCSKKYGQFKKQKDLPNTMDFTTLGPLEDNKGDIYIGQWRQGLRWGQGTMIWKNGTYYEGTWQKSKMEGYGRKVFKNGNMYEGEFKDDKMNGKGVFYHVGGSKYEGEWKDDLPHGRGVEVMINNDVFEGEFKKGLKEGRGRLKGADGSLITGIWQEGKLQGKGEQLYADGRLYQGDFKDDKKEGEGVLTWNDGRKYEGPWVKGRQHGIGIFINPDGTKLKGEWINGNRIRWITPSSVGGSQNNLK</sequence>
<dbReference type="InParanoid" id="Q23KH2"/>
<reference evidence="4" key="1">
    <citation type="journal article" date="2006" name="PLoS Biol.">
        <title>Macronuclear genome sequence of the ciliate Tetrahymena thermophila, a model eukaryote.</title>
        <authorList>
            <person name="Eisen J.A."/>
            <person name="Coyne R.S."/>
            <person name="Wu M."/>
            <person name="Wu D."/>
            <person name="Thiagarajan M."/>
            <person name="Wortman J.R."/>
            <person name="Badger J.H."/>
            <person name="Ren Q."/>
            <person name="Amedeo P."/>
            <person name="Jones K.M."/>
            <person name="Tallon L.J."/>
            <person name="Delcher A.L."/>
            <person name="Salzberg S.L."/>
            <person name="Silva J.C."/>
            <person name="Haas B.J."/>
            <person name="Majoros W.H."/>
            <person name="Farzad M."/>
            <person name="Carlton J.M."/>
            <person name="Smith R.K. Jr."/>
            <person name="Garg J."/>
            <person name="Pearlman R.E."/>
            <person name="Karrer K.M."/>
            <person name="Sun L."/>
            <person name="Manning G."/>
            <person name="Elde N.C."/>
            <person name="Turkewitz A.P."/>
            <person name="Asai D.J."/>
            <person name="Wilkes D.E."/>
            <person name="Wang Y."/>
            <person name="Cai H."/>
            <person name="Collins K."/>
            <person name="Stewart B.A."/>
            <person name="Lee S.R."/>
            <person name="Wilamowska K."/>
            <person name="Weinberg Z."/>
            <person name="Ruzzo W.L."/>
            <person name="Wloga D."/>
            <person name="Gaertig J."/>
            <person name="Frankel J."/>
            <person name="Tsao C.-C."/>
            <person name="Gorovsky M.A."/>
            <person name="Keeling P.J."/>
            <person name="Waller R.F."/>
            <person name="Patron N.J."/>
            <person name="Cherry J.M."/>
            <person name="Stover N.A."/>
            <person name="Krieger C.J."/>
            <person name="del Toro C."/>
            <person name="Ryder H.F."/>
            <person name="Williamson S.C."/>
            <person name="Barbeau R.A."/>
            <person name="Hamilton E.P."/>
            <person name="Orias E."/>
        </authorList>
    </citation>
    <scope>NUCLEOTIDE SEQUENCE [LARGE SCALE GENOMIC DNA]</scope>
    <source>
        <strain evidence="4">SB210</strain>
    </source>
</reference>
<feature type="compositionally biased region" description="Low complexity" evidence="2">
    <location>
        <begin position="1"/>
        <end position="11"/>
    </location>
</feature>
<dbReference type="Gene3D" id="2.20.110.10">
    <property type="entry name" value="Histone H3 K4-specific methyltransferase SET7/9 N-terminal domain"/>
    <property type="match status" value="3"/>
</dbReference>
<dbReference type="eggNOG" id="KOG0229">
    <property type="taxonomic scope" value="Eukaryota"/>
</dbReference>
<keyword evidence="1" id="KW-0677">Repeat</keyword>
<dbReference type="RefSeq" id="XP_001017116.1">
    <property type="nucleotide sequence ID" value="XM_001017116.1"/>
</dbReference>
<dbReference type="Pfam" id="PF02493">
    <property type="entry name" value="MORN"/>
    <property type="match status" value="8"/>
</dbReference>
<dbReference type="KEGG" id="tet:TTHERM_00193630"/>
<keyword evidence="4" id="KW-1185">Reference proteome</keyword>
<dbReference type="SMART" id="SM00698">
    <property type="entry name" value="MORN"/>
    <property type="match status" value="8"/>
</dbReference>
<dbReference type="OMA" id="NFIGQRM"/>
<gene>
    <name evidence="3" type="ORF">TTHERM_00193630</name>
</gene>
<feature type="region of interest" description="Disordered" evidence="2">
    <location>
        <begin position="1"/>
        <end position="43"/>
    </location>
</feature>
<dbReference type="PANTHER" id="PTHR43215">
    <property type="entry name" value="RADIAL SPOKE HEAD 1 HOMOLOG"/>
    <property type="match status" value="1"/>
</dbReference>
<dbReference type="SUPFAM" id="SSF82185">
    <property type="entry name" value="Histone H3 K4-specific methyltransferase SET7/9 N-terminal domain"/>
    <property type="match status" value="2"/>
</dbReference>
<dbReference type="AlphaFoldDB" id="Q23KH2"/>
<evidence type="ECO:0000313" key="4">
    <source>
        <dbReference type="Proteomes" id="UP000009168"/>
    </source>
</evidence>
<accession>Q23KH2</accession>
<evidence type="ECO:0000256" key="2">
    <source>
        <dbReference type="SAM" id="MobiDB-lite"/>
    </source>
</evidence>
<dbReference type="EMBL" id="GG662673">
    <property type="protein sequence ID" value="EAR96871.1"/>
    <property type="molecule type" value="Genomic_DNA"/>
</dbReference>
<organism evidence="3 4">
    <name type="scientific">Tetrahymena thermophila (strain SB210)</name>
    <dbReference type="NCBI Taxonomy" id="312017"/>
    <lineage>
        <taxon>Eukaryota</taxon>
        <taxon>Sar</taxon>
        <taxon>Alveolata</taxon>
        <taxon>Ciliophora</taxon>
        <taxon>Intramacronucleata</taxon>
        <taxon>Oligohymenophorea</taxon>
        <taxon>Hymenostomatida</taxon>
        <taxon>Tetrahymenina</taxon>
        <taxon>Tetrahymenidae</taxon>
        <taxon>Tetrahymena</taxon>
    </lineage>
</organism>
<dbReference type="STRING" id="312017.Q23KH2"/>
<dbReference type="InterPro" id="IPR003409">
    <property type="entry name" value="MORN"/>
</dbReference>
<protein>
    <submittedName>
        <fullName evidence="3">MORN motif protein</fullName>
    </submittedName>
</protein>
<proteinExistence type="predicted"/>
<dbReference type="OrthoDB" id="300500at2759"/>
<evidence type="ECO:0000313" key="3">
    <source>
        <dbReference type="EMBL" id="EAR96871.1"/>
    </source>
</evidence>
<dbReference type="PANTHER" id="PTHR43215:SF14">
    <property type="entry name" value="RADIAL SPOKE HEAD 1 HOMOLOG"/>
    <property type="match status" value="1"/>
</dbReference>